<dbReference type="Pfam" id="PF00196">
    <property type="entry name" value="GerE"/>
    <property type="match status" value="1"/>
</dbReference>
<evidence type="ECO:0000313" key="3">
    <source>
        <dbReference type="EMBL" id="REF29317.1"/>
    </source>
</evidence>
<dbReference type="GO" id="GO:0003677">
    <property type="term" value="F:DNA binding"/>
    <property type="evidence" value="ECO:0007669"/>
    <property type="project" value="UniProtKB-KW"/>
</dbReference>
<feature type="domain" description="HTH luxR-type" evidence="2">
    <location>
        <begin position="161"/>
        <end position="226"/>
    </location>
</feature>
<comment type="caution">
    <text evidence="3">The sequence shown here is derived from an EMBL/GenBank/DDBJ whole genome shotgun (WGS) entry which is preliminary data.</text>
</comment>
<sequence>MTATGGLPVSKLLPTATSTGAAPTVTRPLRIALVNDYEVVVAGIASLLESYADRVEVVELDLNSEPTQPVDVAVYDTFAATATAADLRGLFATDQVTHLVAYSFIDDEQAVGDYIAAGADGYISKAVPTDRFVAALERIAAGERVVELAKAPAGEPLMPAWPGQQFGLTERESEILGFIAQGLSNDEIARTCYLSINTVKTYIRAAYRKAGVATRAQAVAWALRHGFRPERKTTR</sequence>
<dbReference type="SUPFAM" id="SSF46894">
    <property type="entry name" value="C-terminal effector domain of the bipartite response regulators"/>
    <property type="match status" value="1"/>
</dbReference>
<dbReference type="PANTHER" id="PTHR43214">
    <property type="entry name" value="TWO-COMPONENT RESPONSE REGULATOR"/>
    <property type="match status" value="1"/>
</dbReference>
<dbReference type="InterPro" id="IPR000792">
    <property type="entry name" value="Tscrpt_reg_LuxR_C"/>
</dbReference>
<dbReference type="Gene3D" id="1.10.10.10">
    <property type="entry name" value="Winged helix-like DNA-binding domain superfamily/Winged helix DNA-binding domain"/>
    <property type="match status" value="1"/>
</dbReference>
<dbReference type="InterPro" id="IPR011006">
    <property type="entry name" value="CheY-like_superfamily"/>
</dbReference>
<evidence type="ECO:0000256" key="1">
    <source>
        <dbReference type="ARBA" id="ARBA00023125"/>
    </source>
</evidence>
<keyword evidence="1" id="KW-0238">DNA-binding</keyword>
<evidence type="ECO:0000313" key="4">
    <source>
        <dbReference type="Proteomes" id="UP000256253"/>
    </source>
</evidence>
<accession>A0A3D9UJ41</accession>
<dbReference type="InterPro" id="IPR036388">
    <property type="entry name" value="WH-like_DNA-bd_sf"/>
</dbReference>
<dbReference type="RefSeq" id="WP_211308330.1">
    <property type="nucleotide sequence ID" value="NZ_QTUA01000001.1"/>
</dbReference>
<dbReference type="PROSITE" id="PS00622">
    <property type="entry name" value="HTH_LUXR_1"/>
    <property type="match status" value="1"/>
</dbReference>
<dbReference type="CDD" id="cd06170">
    <property type="entry name" value="LuxR_C_like"/>
    <property type="match status" value="1"/>
</dbReference>
<dbReference type="AlphaFoldDB" id="A0A3D9UJ41"/>
<keyword evidence="4" id="KW-1185">Reference proteome</keyword>
<dbReference type="InterPro" id="IPR039420">
    <property type="entry name" value="WalR-like"/>
</dbReference>
<gene>
    <name evidence="3" type="ORF">DFJ65_0252</name>
</gene>
<dbReference type="Gene3D" id="3.40.50.2300">
    <property type="match status" value="1"/>
</dbReference>
<dbReference type="PRINTS" id="PR00038">
    <property type="entry name" value="HTHLUXR"/>
</dbReference>
<dbReference type="Proteomes" id="UP000256253">
    <property type="component" value="Unassembled WGS sequence"/>
</dbReference>
<name>A0A3D9UJ41_9MICO</name>
<evidence type="ECO:0000259" key="2">
    <source>
        <dbReference type="PROSITE" id="PS50043"/>
    </source>
</evidence>
<dbReference type="SUPFAM" id="SSF52172">
    <property type="entry name" value="CheY-like"/>
    <property type="match status" value="1"/>
</dbReference>
<dbReference type="InterPro" id="IPR016032">
    <property type="entry name" value="Sig_transdc_resp-reg_C-effctor"/>
</dbReference>
<proteinExistence type="predicted"/>
<protein>
    <submittedName>
        <fullName evidence="3">LuxR family two component transcriptional regulator</fullName>
    </submittedName>
</protein>
<organism evidence="3 4">
    <name type="scientific">Calidifontibacter indicus</name>
    <dbReference type="NCBI Taxonomy" id="419650"/>
    <lineage>
        <taxon>Bacteria</taxon>
        <taxon>Bacillati</taxon>
        <taxon>Actinomycetota</taxon>
        <taxon>Actinomycetes</taxon>
        <taxon>Micrococcales</taxon>
        <taxon>Dermacoccaceae</taxon>
        <taxon>Calidifontibacter</taxon>
    </lineage>
</organism>
<dbReference type="EMBL" id="QTUA01000001">
    <property type="protein sequence ID" value="REF29317.1"/>
    <property type="molecule type" value="Genomic_DNA"/>
</dbReference>
<dbReference type="GO" id="GO:0006355">
    <property type="term" value="P:regulation of DNA-templated transcription"/>
    <property type="evidence" value="ECO:0007669"/>
    <property type="project" value="InterPro"/>
</dbReference>
<reference evidence="3 4" key="1">
    <citation type="submission" date="2018-08" db="EMBL/GenBank/DDBJ databases">
        <title>Sequencing the genomes of 1000 actinobacteria strains.</title>
        <authorList>
            <person name="Klenk H.-P."/>
        </authorList>
    </citation>
    <scope>NUCLEOTIDE SEQUENCE [LARGE SCALE GENOMIC DNA]</scope>
    <source>
        <strain evidence="3 4">DSM 22967</strain>
    </source>
</reference>
<dbReference type="PROSITE" id="PS50043">
    <property type="entry name" value="HTH_LUXR_2"/>
    <property type="match status" value="1"/>
</dbReference>
<dbReference type="SMART" id="SM00421">
    <property type="entry name" value="HTH_LUXR"/>
    <property type="match status" value="1"/>
</dbReference>
<dbReference type="PANTHER" id="PTHR43214:SF43">
    <property type="entry name" value="TWO-COMPONENT RESPONSE REGULATOR"/>
    <property type="match status" value="1"/>
</dbReference>